<dbReference type="RefSeq" id="WP_122110302.1">
    <property type="nucleotide sequence ID" value="NZ_QOKZ01000001.1"/>
</dbReference>
<feature type="transmembrane region" description="Helical" evidence="8">
    <location>
        <begin position="328"/>
        <end position="347"/>
    </location>
</feature>
<accession>A0A3M0MHL2</accession>
<keyword evidence="11" id="KW-1185">Reference proteome</keyword>
<dbReference type="PANTHER" id="PTHR30614">
    <property type="entry name" value="MEMBRANE COMPONENT OF AMINO ACID ABC TRANSPORTER"/>
    <property type="match status" value="1"/>
</dbReference>
<feature type="transmembrane region" description="Helical" evidence="8">
    <location>
        <begin position="21"/>
        <end position="49"/>
    </location>
</feature>
<dbReference type="InterPro" id="IPR000515">
    <property type="entry name" value="MetI-like"/>
</dbReference>
<feature type="transmembrane region" description="Helical" evidence="8">
    <location>
        <begin position="94"/>
        <end position="113"/>
    </location>
</feature>
<keyword evidence="5 8" id="KW-0812">Transmembrane</keyword>
<name>A0A3M0MHL2_9RHOB</name>
<feature type="transmembrane region" description="Helical" evidence="8">
    <location>
        <begin position="120"/>
        <end position="143"/>
    </location>
</feature>
<evidence type="ECO:0000256" key="4">
    <source>
        <dbReference type="ARBA" id="ARBA00022475"/>
    </source>
</evidence>
<dbReference type="GO" id="GO:0022857">
    <property type="term" value="F:transmembrane transporter activity"/>
    <property type="evidence" value="ECO:0007669"/>
    <property type="project" value="InterPro"/>
</dbReference>
<keyword evidence="3 8" id="KW-0813">Transport</keyword>
<proteinExistence type="inferred from homology"/>
<comment type="subcellular location">
    <subcellularLocation>
        <location evidence="1">Cell inner membrane</location>
        <topology evidence="1">Multi-pass membrane protein</topology>
    </subcellularLocation>
    <subcellularLocation>
        <location evidence="8">Cell membrane</location>
        <topology evidence="8">Multi-pass membrane protein</topology>
    </subcellularLocation>
</comment>
<comment type="similarity">
    <text evidence="2">Belongs to the binding-protein-dependent transport system permease family. HisMQ subfamily.</text>
</comment>
<feature type="domain" description="ABC transmembrane type-1" evidence="9">
    <location>
        <begin position="153"/>
        <end position="347"/>
    </location>
</feature>
<feature type="transmembrane region" description="Helical" evidence="8">
    <location>
        <begin position="189"/>
        <end position="216"/>
    </location>
</feature>
<dbReference type="PROSITE" id="PS50928">
    <property type="entry name" value="ABC_TM1"/>
    <property type="match status" value="1"/>
</dbReference>
<dbReference type="EMBL" id="QOKZ01000001">
    <property type="protein sequence ID" value="RMC37206.1"/>
    <property type="molecule type" value="Genomic_DNA"/>
</dbReference>
<dbReference type="NCBIfam" id="TIGR01726">
    <property type="entry name" value="HEQRo_perm_3TM"/>
    <property type="match status" value="1"/>
</dbReference>
<evidence type="ECO:0000256" key="2">
    <source>
        <dbReference type="ARBA" id="ARBA00010072"/>
    </source>
</evidence>
<dbReference type="GO" id="GO:0043190">
    <property type="term" value="C:ATP-binding cassette (ABC) transporter complex"/>
    <property type="evidence" value="ECO:0007669"/>
    <property type="project" value="InterPro"/>
</dbReference>
<dbReference type="SUPFAM" id="SSF161098">
    <property type="entry name" value="MetI-like"/>
    <property type="match status" value="1"/>
</dbReference>
<dbReference type="OrthoDB" id="9771188at2"/>
<evidence type="ECO:0000256" key="3">
    <source>
        <dbReference type="ARBA" id="ARBA00022448"/>
    </source>
</evidence>
<organism evidence="10 11">
    <name type="scientific">Paracoccus alkanivorans</name>
    <dbReference type="NCBI Taxonomy" id="2116655"/>
    <lineage>
        <taxon>Bacteria</taxon>
        <taxon>Pseudomonadati</taxon>
        <taxon>Pseudomonadota</taxon>
        <taxon>Alphaproteobacteria</taxon>
        <taxon>Rhodobacterales</taxon>
        <taxon>Paracoccaceae</taxon>
        <taxon>Paracoccus</taxon>
    </lineage>
</organism>
<dbReference type="InterPro" id="IPR043429">
    <property type="entry name" value="ArtM/GltK/GlnP/TcyL/YhdX-like"/>
</dbReference>
<protein>
    <submittedName>
        <fullName evidence="10">Amino acid ABC transporter permease</fullName>
    </submittedName>
</protein>
<dbReference type="Gene3D" id="1.10.3720.10">
    <property type="entry name" value="MetI-like"/>
    <property type="match status" value="1"/>
</dbReference>
<evidence type="ECO:0000313" key="11">
    <source>
        <dbReference type="Proteomes" id="UP000273516"/>
    </source>
</evidence>
<keyword evidence="4" id="KW-1003">Cell membrane</keyword>
<evidence type="ECO:0000256" key="7">
    <source>
        <dbReference type="ARBA" id="ARBA00023136"/>
    </source>
</evidence>
<dbReference type="AlphaFoldDB" id="A0A3M0MHL2"/>
<dbReference type="InterPro" id="IPR035906">
    <property type="entry name" value="MetI-like_sf"/>
</dbReference>
<dbReference type="InterPro" id="IPR010065">
    <property type="entry name" value="AA_ABC_transptr_permease_3TM"/>
</dbReference>
<dbReference type="CDD" id="cd06261">
    <property type="entry name" value="TM_PBP2"/>
    <property type="match status" value="1"/>
</dbReference>
<comment type="caution">
    <text evidence="10">The sequence shown here is derived from an EMBL/GenBank/DDBJ whole genome shotgun (WGS) entry which is preliminary data.</text>
</comment>
<dbReference type="PANTHER" id="PTHR30614:SF41">
    <property type="entry name" value="INNER MEMBRANE AMINO-ACID ABC TRANSPORTER PERMEASE PROTEIN YHDY"/>
    <property type="match status" value="1"/>
</dbReference>
<evidence type="ECO:0000256" key="6">
    <source>
        <dbReference type="ARBA" id="ARBA00022989"/>
    </source>
</evidence>
<feature type="transmembrane region" description="Helical" evidence="8">
    <location>
        <begin position="155"/>
        <end position="177"/>
    </location>
</feature>
<keyword evidence="6 8" id="KW-1133">Transmembrane helix</keyword>
<dbReference type="Proteomes" id="UP000273516">
    <property type="component" value="Unassembled WGS sequence"/>
</dbReference>
<evidence type="ECO:0000256" key="5">
    <source>
        <dbReference type="ARBA" id="ARBA00022692"/>
    </source>
</evidence>
<reference evidence="10 11" key="1">
    <citation type="submission" date="2018-07" db="EMBL/GenBank/DDBJ databases">
        <authorList>
            <person name="Zhang Y."/>
            <person name="Wang L."/>
            <person name="Ma S."/>
        </authorList>
    </citation>
    <scope>NUCLEOTIDE SEQUENCE [LARGE SCALE GENOMIC DNA]</scope>
    <source>
        <strain evidence="10 11">4-2</strain>
    </source>
</reference>
<dbReference type="GO" id="GO:0006865">
    <property type="term" value="P:amino acid transport"/>
    <property type="evidence" value="ECO:0007669"/>
    <property type="project" value="TreeGrafter"/>
</dbReference>
<evidence type="ECO:0000313" key="10">
    <source>
        <dbReference type="EMBL" id="RMC37206.1"/>
    </source>
</evidence>
<keyword evidence="7 8" id="KW-0472">Membrane</keyword>
<dbReference type="Pfam" id="PF00528">
    <property type="entry name" value="BPD_transp_1"/>
    <property type="match status" value="1"/>
</dbReference>
<evidence type="ECO:0000259" key="9">
    <source>
        <dbReference type="PROSITE" id="PS50928"/>
    </source>
</evidence>
<evidence type="ECO:0000256" key="1">
    <source>
        <dbReference type="ARBA" id="ARBA00004429"/>
    </source>
</evidence>
<evidence type="ECO:0000256" key="8">
    <source>
        <dbReference type="RuleBase" id="RU363032"/>
    </source>
</evidence>
<gene>
    <name evidence="10" type="ORF">C9E81_00090</name>
</gene>
<sequence length="360" mass="38628">MQSTVMTSPHLRRKSPLVLRIAKAFFGDLLGACLTLLSVGILLALVPAFKWAFIDAHWYVATPQGCFSGGACWAFIGSKLRLILFGLYPPEEQWRAALVVGVILIMVLLTAWPRLWGARLLALWAVGIALMLVLMAGGIAGLPPVPTSKWGGLPVTLLLATLSLGMAFPFAVILALARRGSLPIARAIAIFLIEIVRGLPLVGLLFVAAILLPLFLPADWTIDKLGRTLAALTIFAAAYLAEVVRGGLQGLPSGQIEAAQALGIPYWKTVWHIVLPQAIQKVIPPLTNTAIVMVKNTSLVLIVGVFDMLSAARSAATDPAWPAPSKEAYLFVAAIYLVICYGISLYSRHLEAGINARNRS</sequence>